<gene>
    <name evidence="4" type="ordered locus">Nwat_2528</name>
</gene>
<dbReference type="AlphaFoldDB" id="D8K9W0"/>
<dbReference type="STRING" id="105559.Nwat_2528"/>
<keyword evidence="5" id="KW-1185">Reference proteome</keyword>
<feature type="domain" description="TerD" evidence="2">
    <location>
        <begin position="1"/>
        <end position="186"/>
    </location>
</feature>
<protein>
    <submittedName>
        <fullName evidence="4">Stress protein</fullName>
    </submittedName>
</protein>
<evidence type="ECO:0000259" key="3">
    <source>
        <dbReference type="Pfam" id="PF13588"/>
    </source>
</evidence>
<dbReference type="InterPro" id="IPR051324">
    <property type="entry name" value="Stress/Tellurium_Resist"/>
</dbReference>
<dbReference type="InterPro" id="IPR003325">
    <property type="entry name" value="TerD"/>
</dbReference>
<evidence type="ECO:0000256" key="1">
    <source>
        <dbReference type="ARBA" id="ARBA00022686"/>
    </source>
</evidence>
<dbReference type="eggNOG" id="COG2310">
    <property type="taxonomic scope" value="Bacteria"/>
</dbReference>
<proteinExistence type="predicted"/>
<evidence type="ECO:0000313" key="5">
    <source>
        <dbReference type="Proteomes" id="UP000000393"/>
    </source>
</evidence>
<dbReference type="GO" id="GO:0046690">
    <property type="term" value="P:response to tellurium ion"/>
    <property type="evidence" value="ECO:0007669"/>
    <property type="project" value="UniProtKB-KW"/>
</dbReference>
<organism evidence="4 5">
    <name type="scientific">Nitrosococcus watsoni (strain C-113)</name>
    <dbReference type="NCBI Taxonomy" id="105559"/>
    <lineage>
        <taxon>Bacteria</taxon>
        <taxon>Pseudomonadati</taxon>
        <taxon>Pseudomonadota</taxon>
        <taxon>Gammaproteobacteria</taxon>
        <taxon>Chromatiales</taxon>
        <taxon>Chromatiaceae</taxon>
        <taxon>Nitrosococcus</taxon>
    </lineage>
</organism>
<dbReference type="Proteomes" id="UP000000393">
    <property type="component" value="Chromosome"/>
</dbReference>
<accession>D8K9W0</accession>
<dbReference type="Pfam" id="PF02342">
    <property type="entry name" value="TerD"/>
    <property type="match status" value="1"/>
</dbReference>
<dbReference type="eggNOG" id="COG2810">
    <property type="taxonomic scope" value="Bacteria"/>
</dbReference>
<dbReference type="PANTHER" id="PTHR32097:SF17">
    <property type="entry name" value="CAMP-BINDING PROTEIN 1-RELATED"/>
    <property type="match status" value="1"/>
</dbReference>
<evidence type="ECO:0000313" key="4">
    <source>
        <dbReference type="EMBL" id="ADJ29318.1"/>
    </source>
</evidence>
<sequence length="432" mass="49409">MAASIRKGENVWLSKDLNQSRDLYIQIKWRMKNNVSIEADIDASIFLVNANEKVRKDQDFIFYNNGIDEDKSVVHISSEGNDNKSTGFIIHLKKISQEIQKLVCCLTIHGWEEHRQNLKDVLELLSISLVDRTPSNHSLAAYNMTGDIGNETALMLGEIYRHHTGWKFRAIGQGFSGGLKALAEHFGVPINMDDLAEDEVAPQEKATRRSRQAVIDEQKELIKKGLQTYLPYINSALEKNQNESSTRMILDRLLQDALGYKMDEIKNEESIKGKKADYVLSVQEEDVIVIEAKRINSKLRDRQIFQATSYGAHSGIKWAILTNVISWQLYRITTCDGKIESHLVFDVDIRNGLDDETVHCLYLISRYGIKRKGLLEQLWVKASSLTQESLINALLSEEVFSKVRIFLNKESDCKLTDQEVYAVLERWLLQSD</sequence>
<name>D8K9W0_NITWC</name>
<dbReference type="EMBL" id="CP002086">
    <property type="protein sequence ID" value="ADJ29318.1"/>
    <property type="molecule type" value="Genomic_DNA"/>
</dbReference>
<dbReference type="CDD" id="cd06974">
    <property type="entry name" value="TerD_like"/>
    <property type="match status" value="1"/>
</dbReference>
<evidence type="ECO:0000259" key="2">
    <source>
        <dbReference type="Pfam" id="PF02342"/>
    </source>
</evidence>
<feature type="domain" description="Type I restriction enzyme R protein N-terminal" evidence="3">
    <location>
        <begin position="243"/>
        <end position="338"/>
    </location>
</feature>
<dbReference type="Gene3D" id="3.90.1570.30">
    <property type="match status" value="1"/>
</dbReference>
<dbReference type="InterPro" id="IPR029464">
    <property type="entry name" value="HSDR_N"/>
</dbReference>
<dbReference type="Gene3D" id="2.60.60.30">
    <property type="entry name" value="sav2460 like domains"/>
    <property type="match status" value="1"/>
</dbReference>
<reference evidence="4 5" key="1">
    <citation type="submission" date="2010-06" db="EMBL/GenBank/DDBJ databases">
        <title>Complete sequence of chromosome of Nitrosococcus watsoni C-113.</title>
        <authorList>
            <consortium name="US DOE Joint Genome Institute"/>
            <person name="Lucas S."/>
            <person name="Copeland A."/>
            <person name="Lapidus A."/>
            <person name="Cheng J.-F."/>
            <person name="Bruce D."/>
            <person name="Goodwin L."/>
            <person name="Pitluck S."/>
            <person name="Malfatti S.A."/>
            <person name="Chain P.S.G."/>
            <person name="Land M."/>
            <person name="Hauser L."/>
            <person name="Kyrpides N."/>
            <person name="Ivanova N."/>
            <person name="Cambell M.A."/>
            <person name="Heidelberg J.F."/>
            <person name="Klotz M.G."/>
            <person name="Woyke T."/>
        </authorList>
    </citation>
    <scope>NUCLEOTIDE SEQUENCE [LARGE SCALE GENOMIC DNA]</scope>
    <source>
        <strain evidence="4 5">C-113</strain>
    </source>
</reference>
<keyword evidence="1" id="KW-0778">Tellurium resistance</keyword>
<dbReference type="PANTHER" id="PTHR32097">
    <property type="entry name" value="CAMP-BINDING PROTEIN 1-RELATED"/>
    <property type="match status" value="1"/>
</dbReference>
<dbReference type="KEGG" id="nwa:Nwat_2528"/>
<dbReference type="RefSeq" id="WP_013221387.1">
    <property type="nucleotide sequence ID" value="NC_014315.1"/>
</dbReference>
<dbReference type="HOGENOM" id="CLU_645021_0_0_6"/>
<dbReference type="Pfam" id="PF13588">
    <property type="entry name" value="HSDR_N_2"/>
    <property type="match status" value="1"/>
</dbReference>